<comment type="caution">
    <text evidence="1">The sequence shown here is derived from an EMBL/GenBank/DDBJ whole genome shotgun (WGS) entry which is preliminary data.</text>
</comment>
<dbReference type="eggNOG" id="ENOG5031S22">
    <property type="taxonomic scope" value="Bacteria"/>
</dbReference>
<dbReference type="HOGENOM" id="CLU_210081_0_0_6"/>
<evidence type="ECO:0000313" key="2">
    <source>
        <dbReference type="Proteomes" id="UP000013117"/>
    </source>
</evidence>
<dbReference type="Proteomes" id="UP000013117">
    <property type="component" value="Unassembled WGS sequence"/>
</dbReference>
<organism evidence="1 2">
    <name type="scientific">Acinetobacter gerneri DSM 14967 = CIP 107464 = MTCC 9824</name>
    <dbReference type="NCBI Taxonomy" id="1120926"/>
    <lineage>
        <taxon>Bacteria</taxon>
        <taxon>Pseudomonadati</taxon>
        <taxon>Pseudomonadota</taxon>
        <taxon>Gammaproteobacteria</taxon>
        <taxon>Moraxellales</taxon>
        <taxon>Moraxellaceae</taxon>
        <taxon>Acinetobacter</taxon>
    </lineage>
</organism>
<reference evidence="1 2" key="1">
    <citation type="submission" date="2013-02" db="EMBL/GenBank/DDBJ databases">
        <title>The Genome Sequence of Acinetobacter gerneri CIP 107464.</title>
        <authorList>
            <consortium name="The Broad Institute Genome Sequencing Platform"/>
            <consortium name="The Broad Institute Genome Sequencing Center for Infectious Disease"/>
            <person name="Cerqueira G."/>
            <person name="Feldgarden M."/>
            <person name="Courvalin P."/>
            <person name="Perichon B."/>
            <person name="Grillot-Courvalin C."/>
            <person name="Clermont D."/>
            <person name="Rocha E."/>
            <person name="Yoon E.-J."/>
            <person name="Nemec A."/>
            <person name="Walker B."/>
            <person name="Young S.K."/>
            <person name="Zeng Q."/>
            <person name="Gargeya S."/>
            <person name="Fitzgerald M."/>
            <person name="Haas B."/>
            <person name="Abouelleil A."/>
            <person name="Alvarado L."/>
            <person name="Arachchi H.M."/>
            <person name="Berlin A.M."/>
            <person name="Chapman S.B."/>
            <person name="Dewar J."/>
            <person name="Goldberg J."/>
            <person name="Griggs A."/>
            <person name="Gujja S."/>
            <person name="Hansen M."/>
            <person name="Howarth C."/>
            <person name="Imamovic A."/>
            <person name="Larimer J."/>
            <person name="McCowan C."/>
            <person name="Murphy C."/>
            <person name="Neiman D."/>
            <person name="Pearson M."/>
            <person name="Priest M."/>
            <person name="Roberts A."/>
            <person name="Saif S."/>
            <person name="Shea T."/>
            <person name="Sisk P."/>
            <person name="Sykes S."/>
            <person name="Wortman J."/>
            <person name="Nusbaum C."/>
            <person name="Birren B."/>
        </authorList>
    </citation>
    <scope>NUCLEOTIDE SEQUENCE [LARGE SCALE GENOMIC DNA]</scope>
    <source>
        <strain evidence="1 2">CIP 107464</strain>
    </source>
</reference>
<proteinExistence type="predicted"/>
<dbReference type="GeneID" id="84208673"/>
<dbReference type="EMBL" id="APPN01000054">
    <property type="protein sequence ID" value="ENV34533.1"/>
    <property type="molecule type" value="Genomic_DNA"/>
</dbReference>
<dbReference type="AlphaFoldDB" id="N8ZS22"/>
<dbReference type="PATRIC" id="fig|1120926.3.peg.1223"/>
<evidence type="ECO:0000313" key="1">
    <source>
        <dbReference type="EMBL" id="ENV34533.1"/>
    </source>
</evidence>
<protein>
    <submittedName>
        <fullName evidence="1">Uncharacterized protein</fullName>
    </submittedName>
</protein>
<dbReference type="OrthoDB" id="9955602at2"/>
<dbReference type="RefSeq" id="WP_004859221.1">
    <property type="nucleotide sequence ID" value="NZ_ASYY01000054.1"/>
</dbReference>
<name>N8ZS22_9GAMM</name>
<gene>
    <name evidence="1" type="ORF">F960_01271</name>
</gene>
<accession>N8ZS22</accession>
<sequence length="59" mass="6762">MEHTKTRVSVEIDDDLQYSYFKKSGEKGGVASLDLKVLKYVEAQLQESLLHIQSLINHK</sequence>
<keyword evidence="2" id="KW-1185">Reference proteome</keyword>